<protein>
    <submittedName>
        <fullName evidence="1">Uncharacterized protein</fullName>
    </submittedName>
</protein>
<evidence type="ECO:0000313" key="2">
    <source>
        <dbReference type="Proteomes" id="UP000095759"/>
    </source>
</evidence>
<dbReference type="AlphaFoldDB" id="A0A1E5PGC7"/>
<dbReference type="EMBL" id="MEHJ01000001">
    <property type="protein sequence ID" value="OEJ28556.1"/>
    <property type="molecule type" value="Genomic_DNA"/>
</dbReference>
<name>A0A1E5PGC7_9ACTN</name>
<organism evidence="1 2">
    <name type="scientific">Streptomyces agglomeratus</name>
    <dbReference type="NCBI Taxonomy" id="285458"/>
    <lineage>
        <taxon>Bacteria</taxon>
        <taxon>Bacillati</taxon>
        <taxon>Actinomycetota</taxon>
        <taxon>Actinomycetes</taxon>
        <taxon>Kitasatosporales</taxon>
        <taxon>Streptomycetaceae</taxon>
        <taxon>Streptomyces</taxon>
    </lineage>
</organism>
<evidence type="ECO:0000313" key="1">
    <source>
        <dbReference type="EMBL" id="OEJ28556.1"/>
    </source>
</evidence>
<dbReference type="Proteomes" id="UP000095759">
    <property type="component" value="Unassembled WGS sequence"/>
</dbReference>
<gene>
    <name evidence="1" type="ORF">AS594_32835</name>
</gene>
<proteinExistence type="predicted"/>
<reference evidence="1 2" key="1">
    <citation type="submission" date="2016-08" db="EMBL/GenBank/DDBJ databases">
        <title>Complete genome sequence of Streptomyces agglomeratus strain 6-3-2, a novel anti-MRSA actinomycete isolated from Wuli of Tebit, China.</title>
        <authorList>
            <person name="Chen X."/>
        </authorList>
    </citation>
    <scope>NUCLEOTIDE SEQUENCE [LARGE SCALE GENOMIC DNA]</scope>
    <source>
        <strain evidence="1 2">6-3-2</strain>
    </source>
</reference>
<sequence length="81" mass="9344">MRLPIDPQADIARRAWVACPTCDDARHCAPCAERRNCREHWRYLISNKGPVVHLQCPRCTHMWSVNTRPGVALRDDVTPDH</sequence>
<accession>A0A1E5PGC7</accession>
<dbReference type="OrthoDB" id="3872623at2"/>
<comment type="caution">
    <text evidence="1">The sequence shown here is derived from an EMBL/GenBank/DDBJ whole genome shotgun (WGS) entry which is preliminary data.</text>
</comment>
<dbReference type="RefSeq" id="WP_069930118.1">
    <property type="nucleotide sequence ID" value="NZ_MEHI01000001.1"/>
</dbReference>
<keyword evidence="2" id="KW-1185">Reference proteome</keyword>